<dbReference type="EnsemblPlants" id="AVESA.00010b.r2.1AG0034570.1">
    <property type="protein sequence ID" value="AVESA.00010b.r2.1AG0034570.1.CDS"/>
    <property type="gene ID" value="AVESA.00010b.r2.1AG0034570"/>
</dbReference>
<accession>A0ACD5TDF9</accession>
<protein>
    <submittedName>
        <fullName evidence="1">Uncharacterized protein</fullName>
    </submittedName>
</protein>
<reference evidence="1" key="2">
    <citation type="submission" date="2025-09" db="UniProtKB">
        <authorList>
            <consortium name="EnsemblPlants"/>
        </authorList>
    </citation>
    <scope>IDENTIFICATION</scope>
</reference>
<keyword evidence="2" id="KW-1185">Reference proteome</keyword>
<organism evidence="1 2">
    <name type="scientific">Avena sativa</name>
    <name type="common">Oat</name>
    <dbReference type="NCBI Taxonomy" id="4498"/>
    <lineage>
        <taxon>Eukaryota</taxon>
        <taxon>Viridiplantae</taxon>
        <taxon>Streptophyta</taxon>
        <taxon>Embryophyta</taxon>
        <taxon>Tracheophyta</taxon>
        <taxon>Spermatophyta</taxon>
        <taxon>Magnoliopsida</taxon>
        <taxon>Liliopsida</taxon>
        <taxon>Poales</taxon>
        <taxon>Poaceae</taxon>
        <taxon>BOP clade</taxon>
        <taxon>Pooideae</taxon>
        <taxon>Poodae</taxon>
        <taxon>Poeae</taxon>
        <taxon>Poeae Chloroplast Group 1 (Aveneae type)</taxon>
        <taxon>Aveninae</taxon>
        <taxon>Avena</taxon>
    </lineage>
</organism>
<dbReference type="Proteomes" id="UP001732700">
    <property type="component" value="Chromosome 1A"/>
</dbReference>
<proteinExistence type="predicted"/>
<reference evidence="1" key="1">
    <citation type="submission" date="2021-05" db="EMBL/GenBank/DDBJ databases">
        <authorList>
            <person name="Scholz U."/>
            <person name="Mascher M."/>
            <person name="Fiebig A."/>
        </authorList>
    </citation>
    <scope>NUCLEOTIDE SEQUENCE [LARGE SCALE GENOMIC DNA]</scope>
</reference>
<evidence type="ECO:0000313" key="2">
    <source>
        <dbReference type="Proteomes" id="UP001732700"/>
    </source>
</evidence>
<sequence length="365" mass="40479">MQRSQPWRLRTLNSDPWSPPPSLSESHRDTSELDHLISFARDRSRGDTMGAAELPRIDFTGVDASAPGTGRWDAVRAQVTDALATLGCFDAHYPSLAPARRAALFHGAVRPLFALPTDTKRRNTYGPGKPFHGYLGGLPGLDAYESLAIVDGHRPDELHAFAELMFPGADNDAFCESVHGTAARMAELEGVVRRMVMEGLGVSSAQREPMMWHLFRVSEYGALTGDEKQRAVRYGSHQDTNWLSVVCQHEVDGLEMRARDGRWVLVQPSPESLVVMAGNALRAWSNDRVRAPFHRISVGGVATRYSAMLFSVPAEPTIRAADELVDEAGGHPRRFREYDYDEFVRFCVSEEGGRHDDKLKAYCGV</sequence>
<evidence type="ECO:0000313" key="1">
    <source>
        <dbReference type="EnsemblPlants" id="AVESA.00010b.r2.1AG0034570.1.CDS"/>
    </source>
</evidence>
<name>A0ACD5TDF9_AVESA</name>